<evidence type="ECO:0000259" key="2">
    <source>
        <dbReference type="PROSITE" id="PS50812"/>
    </source>
</evidence>
<protein>
    <recommendedName>
        <fullName evidence="2">PWWP domain-containing protein</fullName>
    </recommendedName>
</protein>
<evidence type="ECO:0000313" key="3">
    <source>
        <dbReference type="EMBL" id="EPS67506.1"/>
    </source>
</evidence>
<comment type="caution">
    <text evidence="3">The sequence shown here is derived from an EMBL/GenBank/DDBJ whole genome shotgun (WGS) entry which is preliminary data.</text>
</comment>
<dbReference type="PANTHER" id="PTHR42851">
    <property type="entry name" value="ALDOLASE-RELATED"/>
    <property type="match status" value="1"/>
</dbReference>
<name>S8CRL6_9LAMI</name>
<dbReference type="SMART" id="SM00293">
    <property type="entry name" value="PWWP"/>
    <property type="match status" value="1"/>
</dbReference>
<gene>
    <name evidence="3" type="ORF">M569_07269</name>
</gene>
<dbReference type="InterPro" id="IPR053063">
    <property type="entry name" value="PWWP_domain_containing_PDP"/>
</dbReference>
<feature type="non-terminal residue" evidence="3">
    <location>
        <position position="1"/>
    </location>
</feature>
<feature type="domain" description="PWWP" evidence="2">
    <location>
        <begin position="44"/>
        <end position="105"/>
    </location>
</feature>
<feature type="region of interest" description="Disordered" evidence="1">
    <location>
        <begin position="1"/>
        <end position="33"/>
    </location>
</feature>
<dbReference type="EMBL" id="AUSU01003080">
    <property type="protein sequence ID" value="EPS67506.1"/>
    <property type="molecule type" value="Genomic_DNA"/>
</dbReference>
<dbReference type="Proteomes" id="UP000015453">
    <property type="component" value="Unassembled WGS sequence"/>
</dbReference>
<accession>S8CRL6</accession>
<dbReference type="InterPro" id="IPR000313">
    <property type="entry name" value="PWWP_dom"/>
</dbReference>
<sequence length="189" mass="21373">QDSSSNEEVQDSNVEDVNDSTEGVLIPESRGKQDVSENEGEFFVSDLVWGKVKGHPWWPGQIFVPSAASDRARKHFKRDSYLIAYFGDQSFAWNEASRIRHFLKHFSEMERQSSSEKFASSVNSALDEFMRRVELGLSCSCLPSEIYSKMKSRVFVNAGIRAESSTVVVDGGGERMHGFQPGEILRRLR</sequence>
<dbReference type="PROSITE" id="PS50812">
    <property type="entry name" value="PWWP"/>
    <property type="match status" value="1"/>
</dbReference>
<dbReference type="CDD" id="cd05162">
    <property type="entry name" value="PWWP"/>
    <property type="match status" value="1"/>
</dbReference>
<evidence type="ECO:0000256" key="1">
    <source>
        <dbReference type="SAM" id="MobiDB-lite"/>
    </source>
</evidence>
<reference evidence="3 4" key="1">
    <citation type="journal article" date="2013" name="BMC Genomics">
        <title>The miniature genome of a carnivorous plant Genlisea aurea contains a low number of genes and short non-coding sequences.</title>
        <authorList>
            <person name="Leushkin E.V."/>
            <person name="Sutormin R.A."/>
            <person name="Nabieva E.R."/>
            <person name="Penin A.A."/>
            <person name="Kondrashov A.S."/>
            <person name="Logacheva M.D."/>
        </authorList>
    </citation>
    <scope>NUCLEOTIDE SEQUENCE [LARGE SCALE GENOMIC DNA]</scope>
</reference>
<dbReference type="Pfam" id="PF00855">
    <property type="entry name" value="PWWP"/>
    <property type="match status" value="1"/>
</dbReference>
<keyword evidence="4" id="KW-1185">Reference proteome</keyword>
<proteinExistence type="predicted"/>
<evidence type="ECO:0000313" key="4">
    <source>
        <dbReference type="Proteomes" id="UP000015453"/>
    </source>
</evidence>
<dbReference type="SUPFAM" id="SSF63748">
    <property type="entry name" value="Tudor/PWWP/MBT"/>
    <property type="match status" value="1"/>
</dbReference>
<feature type="non-terminal residue" evidence="3">
    <location>
        <position position="189"/>
    </location>
</feature>
<organism evidence="3 4">
    <name type="scientific">Genlisea aurea</name>
    <dbReference type="NCBI Taxonomy" id="192259"/>
    <lineage>
        <taxon>Eukaryota</taxon>
        <taxon>Viridiplantae</taxon>
        <taxon>Streptophyta</taxon>
        <taxon>Embryophyta</taxon>
        <taxon>Tracheophyta</taxon>
        <taxon>Spermatophyta</taxon>
        <taxon>Magnoliopsida</taxon>
        <taxon>eudicotyledons</taxon>
        <taxon>Gunneridae</taxon>
        <taxon>Pentapetalae</taxon>
        <taxon>asterids</taxon>
        <taxon>lamiids</taxon>
        <taxon>Lamiales</taxon>
        <taxon>Lentibulariaceae</taxon>
        <taxon>Genlisea</taxon>
    </lineage>
</organism>
<dbReference type="OrthoDB" id="62853at2759"/>
<feature type="compositionally biased region" description="Acidic residues" evidence="1">
    <location>
        <begin position="8"/>
        <end position="19"/>
    </location>
</feature>
<dbReference type="PANTHER" id="PTHR42851:SF19">
    <property type="entry name" value="PWWP DOMAIN-CONTAINING PROTEIN 2-RELATED"/>
    <property type="match status" value="1"/>
</dbReference>
<dbReference type="Gene3D" id="2.30.30.140">
    <property type="match status" value="1"/>
</dbReference>
<dbReference type="AlphaFoldDB" id="S8CRL6"/>